<accession>A0A561UQ19</accession>
<keyword evidence="6" id="KW-0046">Antibiotic resistance</keyword>
<organism evidence="8 9">
    <name type="scientific">Kitasatospora viridis</name>
    <dbReference type="NCBI Taxonomy" id="281105"/>
    <lineage>
        <taxon>Bacteria</taxon>
        <taxon>Bacillati</taxon>
        <taxon>Actinomycetota</taxon>
        <taxon>Actinomycetes</taxon>
        <taxon>Kitasatosporales</taxon>
        <taxon>Streptomycetaceae</taxon>
        <taxon>Kitasatospora</taxon>
    </lineage>
</organism>
<dbReference type="PROSITE" id="PS00211">
    <property type="entry name" value="ABC_TRANSPORTER_1"/>
    <property type="match status" value="1"/>
</dbReference>
<dbReference type="GO" id="GO:0016887">
    <property type="term" value="F:ATP hydrolysis activity"/>
    <property type="evidence" value="ECO:0007669"/>
    <property type="project" value="InterPro"/>
</dbReference>
<dbReference type="EMBL" id="VIWT01000001">
    <property type="protein sequence ID" value="TWG01431.1"/>
    <property type="molecule type" value="Genomic_DNA"/>
</dbReference>
<dbReference type="InterPro" id="IPR017871">
    <property type="entry name" value="ABC_transporter-like_CS"/>
</dbReference>
<keyword evidence="5 8" id="KW-0067">ATP-binding</keyword>
<dbReference type="RefSeq" id="WP_170305031.1">
    <property type="nucleotide sequence ID" value="NZ_BAAAMZ010000007.1"/>
</dbReference>
<evidence type="ECO:0000259" key="7">
    <source>
        <dbReference type="PROSITE" id="PS50893"/>
    </source>
</evidence>
<name>A0A561UQ19_9ACTN</name>
<feature type="domain" description="ABC transporter" evidence="7">
    <location>
        <begin position="5"/>
        <end position="238"/>
    </location>
</feature>
<comment type="similarity">
    <text evidence="2">Belongs to the ABC transporter superfamily.</text>
</comment>
<evidence type="ECO:0000313" key="8">
    <source>
        <dbReference type="EMBL" id="TWG01431.1"/>
    </source>
</evidence>
<dbReference type="Proteomes" id="UP000317940">
    <property type="component" value="Unassembled WGS sequence"/>
</dbReference>
<dbReference type="Gene3D" id="3.40.50.300">
    <property type="entry name" value="P-loop containing nucleotide triphosphate hydrolases"/>
    <property type="match status" value="1"/>
</dbReference>
<keyword evidence="3" id="KW-0813">Transport</keyword>
<proteinExistence type="inferred from homology"/>
<dbReference type="PROSITE" id="PS50893">
    <property type="entry name" value="ABC_TRANSPORTER_2"/>
    <property type="match status" value="1"/>
</dbReference>
<evidence type="ECO:0000256" key="1">
    <source>
        <dbReference type="ARBA" id="ARBA00004202"/>
    </source>
</evidence>
<evidence type="ECO:0000256" key="5">
    <source>
        <dbReference type="ARBA" id="ARBA00022840"/>
    </source>
</evidence>
<dbReference type="InterPro" id="IPR050763">
    <property type="entry name" value="ABC_transporter_ATP-binding"/>
</dbReference>
<dbReference type="SMART" id="SM00382">
    <property type="entry name" value="AAA"/>
    <property type="match status" value="1"/>
</dbReference>
<dbReference type="SUPFAM" id="SSF52540">
    <property type="entry name" value="P-loop containing nucleoside triphosphate hydrolases"/>
    <property type="match status" value="1"/>
</dbReference>
<dbReference type="InterPro" id="IPR027417">
    <property type="entry name" value="P-loop_NTPase"/>
</dbReference>
<evidence type="ECO:0000313" key="9">
    <source>
        <dbReference type="Proteomes" id="UP000317940"/>
    </source>
</evidence>
<evidence type="ECO:0000256" key="2">
    <source>
        <dbReference type="ARBA" id="ARBA00005417"/>
    </source>
</evidence>
<keyword evidence="9" id="KW-1185">Reference proteome</keyword>
<dbReference type="GO" id="GO:0005886">
    <property type="term" value="C:plasma membrane"/>
    <property type="evidence" value="ECO:0007669"/>
    <property type="project" value="UniProtKB-SubCell"/>
</dbReference>
<gene>
    <name evidence="8" type="ORF">FHX73_115324</name>
</gene>
<keyword evidence="4" id="KW-0547">Nucleotide-binding</keyword>
<dbReference type="Pfam" id="PF00005">
    <property type="entry name" value="ABC_tran"/>
    <property type="match status" value="1"/>
</dbReference>
<dbReference type="AlphaFoldDB" id="A0A561UQ19"/>
<comment type="caution">
    <text evidence="8">The sequence shown here is derived from an EMBL/GenBank/DDBJ whole genome shotgun (WGS) entry which is preliminary data.</text>
</comment>
<evidence type="ECO:0000256" key="6">
    <source>
        <dbReference type="ARBA" id="ARBA00023251"/>
    </source>
</evidence>
<dbReference type="InterPro" id="IPR003593">
    <property type="entry name" value="AAA+_ATPase"/>
</dbReference>
<protein>
    <submittedName>
        <fullName evidence="8">ABC-2 type transport system ATP-binding protein</fullName>
    </submittedName>
</protein>
<dbReference type="GO" id="GO:0046677">
    <property type="term" value="P:response to antibiotic"/>
    <property type="evidence" value="ECO:0007669"/>
    <property type="project" value="UniProtKB-KW"/>
</dbReference>
<evidence type="ECO:0000256" key="4">
    <source>
        <dbReference type="ARBA" id="ARBA00022741"/>
    </source>
</evidence>
<comment type="subcellular location">
    <subcellularLocation>
        <location evidence="1">Cell membrane</location>
        <topology evidence="1">Peripheral membrane protein</topology>
    </subcellularLocation>
</comment>
<dbReference type="GO" id="GO:0005524">
    <property type="term" value="F:ATP binding"/>
    <property type="evidence" value="ECO:0007669"/>
    <property type="project" value="UniProtKB-KW"/>
</dbReference>
<sequence length="312" mass="33777">MPEAVAVSQLVKRYRGAAGNSIDDISATLEEGQSVGLLGPNGAGKTTLVKLLCGVTRPTSGTVRVFGGDPFTDASGTKRSLAVVHQSSPMDMMLSVRDNIKIAVAFRGLTWRQARGRVTELVDEFNLGSCMDKVAFTLSGGQQRRVQIVRSLVVAPRLFLLDEPSIGLDPTGRRRLWDHLGRLRAEHGVTLVLTSHNMDEIEQNCSQVIVLKEGRIIRNAPHGDITAEFGGTSAVVTFAEEVGPDELREIAGTHGVALKSLDRIRIEVIGDDLEGFVSTLLKYWAGRAGAIRSIAFSCVSLEEAFIRLTERA</sequence>
<dbReference type="PANTHER" id="PTHR42711:SF5">
    <property type="entry name" value="ABC TRANSPORTER ATP-BINDING PROTEIN NATA"/>
    <property type="match status" value="1"/>
</dbReference>
<evidence type="ECO:0000256" key="3">
    <source>
        <dbReference type="ARBA" id="ARBA00022448"/>
    </source>
</evidence>
<reference evidence="8 9" key="1">
    <citation type="submission" date="2019-06" db="EMBL/GenBank/DDBJ databases">
        <title>Sequencing the genomes of 1000 actinobacteria strains.</title>
        <authorList>
            <person name="Klenk H.-P."/>
        </authorList>
    </citation>
    <scope>NUCLEOTIDE SEQUENCE [LARGE SCALE GENOMIC DNA]</scope>
    <source>
        <strain evidence="8 9">DSM 44826</strain>
    </source>
</reference>
<dbReference type="InterPro" id="IPR003439">
    <property type="entry name" value="ABC_transporter-like_ATP-bd"/>
</dbReference>
<dbReference type="PANTHER" id="PTHR42711">
    <property type="entry name" value="ABC TRANSPORTER ATP-BINDING PROTEIN"/>
    <property type="match status" value="1"/>
</dbReference>